<accession>A0A9P4IB35</accession>
<evidence type="ECO:0000256" key="1">
    <source>
        <dbReference type="SAM" id="MobiDB-lite"/>
    </source>
</evidence>
<proteinExistence type="predicted"/>
<reference evidence="2" key="1">
    <citation type="journal article" date="2020" name="Stud. Mycol.">
        <title>101 Dothideomycetes genomes: a test case for predicting lifestyles and emergence of pathogens.</title>
        <authorList>
            <person name="Haridas S."/>
            <person name="Albert R."/>
            <person name="Binder M."/>
            <person name="Bloem J."/>
            <person name="Labutti K."/>
            <person name="Salamov A."/>
            <person name="Andreopoulos B."/>
            <person name="Baker S."/>
            <person name="Barry K."/>
            <person name="Bills G."/>
            <person name="Bluhm B."/>
            <person name="Cannon C."/>
            <person name="Castanera R."/>
            <person name="Culley D."/>
            <person name="Daum C."/>
            <person name="Ezra D."/>
            <person name="Gonzalez J."/>
            <person name="Henrissat B."/>
            <person name="Kuo A."/>
            <person name="Liang C."/>
            <person name="Lipzen A."/>
            <person name="Lutzoni F."/>
            <person name="Magnuson J."/>
            <person name="Mondo S."/>
            <person name="Nolan M."/>
            <person name="Ohm R."/>
            <person name="Pangilinan J."/>
            <person name="Park H.-J."/>
            <person name="Ramirez L."/>
            <person name="Alfaro M."/>
            <person name="Sun H."/>
            <person name="Tritt A."/>
            <person name="Yoshinaga Y."/>
            <person name="Zwiers L.-H."/>
            <person name="Turgeon B."/>
            <person name="Goodwin S."/>
            <person name="Spatafora J."/>
            <person name="Crous P."/>
            <person name="Grigoriev I."/>
        </authorList>
    </citation>
    <scope>NUCLEOTIDE SEQUENCE</scope>
    <source>
        <strain evidence="2">CBS 133067</strain>
    </source>
</reference>
<dbReference type="OrthoDB" id="5194044at2759"/>
<name>A0A9P4IB35_9PEZI</name>
<organism evidence="2 3">
    <name type="scientific">Rhizodiscina lignyota</name>
    <dbReference type="NCBI Taxonomy" id="1504668"/>
    <lineage>
        <taxon>Eukaryota</taxon>
        <taxon>Fungi</taxon>
        <taxon>Dikarya</taxon>
        <taxon>Ascomycota</taxon>
        <taxon>Pezizomycotina</taxon>
        <taxon>Dothideomycetes</taxon>
        <taxon>Pleosporomycetidae</taxon>
        <taxon>Aulographales</taxon>
        <taxon>Rhizodiscinaceae</taxon>
        <taxon>Rhizodiscina</taxon>
    </lineage>
</organism>
<evidence type="ECO:0000313" key="3">
    <source>
        <dbReference type="Proteomes" id="UP000799772"/>
    </source>
</evidence>
<sequence length="255" mass="28674">MPPFETIDLIHWLAAGKPVKDGMMVHPKDLVDQKVKEDKEKQSKFRYVKRSGADPHPPIITNDNPPRVVQPQPHFFPVPAPFHPQVGAAPLLEGTYARHQIPAPYPPLQYAYPHPYSIAAMNPGQTYGVPQGYYAYPMMAYAPVPVAAEKKKKDKKDKKVTFNPHNWYGRTAVEVQYDDAVKANKGGANEPKDIKPDGAKPGDEFWVVDTDGSRYLRSYYEIENVHRPGKWFIAPAGNLCFQKSKEESSSDSDSD</sequence>
<feature type="compositionally biased region" description="Basic and acidic residues" evidence="1">
    <location>
        <begin position="190"/>
        <end position="203"/>
    </location>
</feature>
<protein>
    <submittedName>
        <fullName evidence="2">Uncharacterized protein</fullName>
    </submittedName>
</protein>
<feature type="region of interest" description="Disordered" evidence="1">
    <location>
        <begin position="183"/>
        <end position="203"/>
    </location>
</feature>
<comment type="caution">
    <text evidence="2">The sequence shown here is derived from an EMBL/GenBank/DDBJ whole genome shotgun (WGS) entry which is preliminary data.</text>
</comment>
<dbReference type="Proteomes" id="UP000799772">
    <property type="component" value="Unassembled WGS sequence"/>
</dbReference>
<dbReference type="AlphaFoldDB" id="A0A9P4IB35"/>
<keyword evidence="3" id="KW-1185">Reference proteome</keyword>
<gene>
    <name evidence="2" type="ORF">NA57DRAFT_78901</name>
</gene>
<dbReference type="EMBL" id="ML978130">
    <property type="protein sequence ID" value="KAF2096128.1"/>
    <property type="molecule type" value="Genomic_DNA"/>
</dbReference>
<evidence type="ECO:0000313" key="2">
    <source>
        <dbReference type="EMBL" id="KAF2096128.1"/>
    </source>
</evidence>